<feature type="compositionally biased region" description="Basic and acidic residues" evidence="2">
    <location>
        <begin position="353"/>
        <end position="373"/>
    </location>
</feature>
<dbReference type="Ensembl" id="ENSCSET00000028891.1">
    <property type="protein sequence ID" value="ENSCSEP00000028509.1"/>
    <property type="gene ID" value="ENSCSEG00000018230.1"/>
</dbReference>
<dbReference type="Gene3D" id="1.10.10.60">
    <property type="entry name" value="Homeodomain-like"/>
    <property type="match status" value="1"/>
</dbReference>
<keyword evidence="1" id="KW-0175">Coiled coil</keyword>
<feature type="compositionally biased region" description="Acidic residues" evidence="2">
    <location>
        <begin position="826"/>
        <end position="839"/>
    </location>
</feature>
<feature type="compositionally biased region" description="Basic and acidic residues" evidence="2">
    <location>
        <begin position="228"/>
        <end position="271"/>
    </location>
</feature>
<feature type="compositionally biased region" description="Basic and acidic residues" evidence="2">
    <location>
        <begin position="425"/>
        <end position="454"/>
    </location>
</feature>
<feature type="compositionally biased region" description="Basic residues" evidence="2">
    <location>
        <begin position="1432"/>
        <end position="1450"/>
    </location>
</feature>
<feature type="compositionally biased region" description="Polar residues" evidence="2">
    <location>
        <begin position="587"/>
        <end position="596"/>
    </location>
</feature>
<dbReference type="PANTHER" id="PTHR15489:SF2">
    <property type="entry name" value="CASP8-ASSOCIATED PROTEIN 2"/>
    <property type="match status" value="1"/>
</dbReference>
<feature type="compositionally biased region" description="Pro residues" evidence="2">
    <location>
        <begin position="119"/>
        <end position="165"/>
    </location>
</feature>
<feature type="compositionally biased region" description="Basic and acidic residues" evidence="2">
    <location>
        <begin position="495"/>
        <end position="513"/>
    </location>
</feature>
<dbReference type="InParanoid" id="A0A3P8WP44"/>
<dbReference type="GeneTree" id="ENSGT00620000088063"/>
<protein>
    <recommendedName>
        <fullName evidence="5">Caspase 8 associated protein 2</fullName>
    </recommendedName>
</protein>
<dbReference type="Proteomes" id="UP000265120">
    <property type="component" value="Chromosome 7"/>
</dbReference>
<dbReference type="GO" id="GO:0005739">
    <property type="term" value="C:mitochondrion"/>
    <property type="evidence" value="ECO:0007669"/>
    <property type="project" value="TreeGrafter"/>
</dbReference>
<feature type="compositionally biased region" description="Polar residues" evidence="2">
    <location>
        <begin position="280"/>
        <end position="293"/>
    </location>
</feature>
<dbReference type="FunCoup" id="A0A3P8WP44">
    <property type="interactions" value="1339"/>
</dbReference>
<dbReference type="InterPro" id="IPR039674">
    <property type="entry name" value="FLASH"/>
</dbReference>
<dbReference type="OMA" id="HEKCKQQ"/>
<feature type="coiled-coil region" evidence="1">
    <location>
        <begin position="23"/>
        <end position="89"/>
    </location>
</feature>
<feature type="region of interest" description="Disordered" evidence="2">
    <location>
        <begin position="1378"/>
        <end position="1481"/>
    </location>
</feature>
<dbReference type="GO" id="GO:0036337">
    <property type="term" value="P:Fas signaling pathway"/>
    <property type="evidence" value="ECO:0007669"/>
    <property type="project" value="TreeGrafter"/>
</dbReference>
<reference evidence="3 4" key="1">
    <citation type="journal article" date="2014" name="Nat. Genet.">
        <title>Whole-genome sequence of a flatfish provides insights into ZW sex chromosome evolution and adaptation to a benthic lifestyle.</title>
        <authorList>
            <person name="Chen S."/>
            <person name="Zhang G."/>
            <person name="Shao C."/>
            <person name="Huang Q."/>
            <person name="Liu G."/>
            <person name="Zhang P."/>
            <person name="Song W."/>
            <person name="An N."/>
            <person name="Chalopin D."/>
            <person name="Volff J.N."/>
            <person name="Hong Y."/>
            <person name="Li Q."/>
            <person name="Sha Z."/>
            <person name="Zhou H."/>
            <person name="Xie M."/>
            <person name="Yu Q."/>
            <person name="Liu Y."/>
            <person name="Xiang H."/>
            <person name="Wang N."/>
            <person name="Wu K."/>
            <person name="Yang C."/>
            <person name="Zhou Q."/>
            <person name="Liao X."/>
            <person name="Yang L."/>
            <person name="Hu Q."/>
            <person name="Zhang J."/>
            <person name="Meng L."/>
            <person name="Jin L."/>
            <person name="Tian Y."/>
            <person name="Lian J."/>
            <person name="Yang J."/>
            <person name="Miao G."/>
            <person name="Liu S."/>
            <person name="Liang Z."/>
            <person name="Yan F."/>
            <person name="Li Y."/>
            <person name="Sun B."/>
            <person name="Zhang H."/>
            <person name="Zhang J."/>
            <person name="Zhu Y."/>
            <person name="Du M."/>
            <person name="Zhao Y."/>
            <person name="Schartl M."/>
            <person name="Tang Q."/>
            <person name="Wang J."/>
        </authorList>
    </citation>
    <scope>NUCLEOTIDE SEQUENCE</scope>
</reference>
<feature type="compositionally biased region" description="Low complexity" evidence="2">
    <location>
        <begin position="315"/>
        <end position="325"/>
    </location>
</feature>
<reference evidence="3" key="2">
    <citation type="submission" date="2025-08" db="UniProtKB">
        <authorList>
            <consortium name="Ensembl"/>
        </authorList>
    </citation>
    <scope>IDENTIFICATION</scope>
</reference>
<reference evidence="3" key="3">
    <citation type="submission" date="2025-09" db="UniProtKB">
        <authorList>
            <consortium name="Ensembl"/>
        </authorList>
    </citation>
    <scope>IDENTIFICATION</scope>
</reference>
<feature type="compositionally biased region" description="Low complexity" evidence="2">
    <location>
        <begin position="218"/>
        <end position="227"/>
    </location>
</feature>
<keyword evidence="4" id="KW-1185">Reference proteome</keyword>
<feature type="compositionally biased region" description="Polar residues" evidence="2">
    <location>
        <begin position="166"/>
        <end position="195"/>
    </location>
</feature>
<feature type="compositionally biased region" description="Basic and acidic residues" evidence="2">
    <location>
        <begin position="1035"/>
        <end position="1048"/>
    </location>
</feature>
<dbReference type="Pfam" id="PF21227">
    <property type="entry name" value="Myb_DNA-binding_7"/>
    <property type="match status" value="1"/>
</dbReference>
<feature type="compositionally biased region" description="Basic and acidic residues" evidence="2">
    <location>
        <begin position="796"/>
        <end position="818"/>
    </location>
</feature>
<evidence type="ECO:0000313" key="3">
    <source>
        <dbReference type="Ensembl" id="ENSCSEP00000028509.1"/>
    </source>
</evidence>
<evidence type="ECO:0008006" key="5">
    <source>
        <dbReference type="Google" id="ProtNLM"/>
    </source>
</evidence>
<dbReference type="STRING" id="244447.ENSCSEP00000028509"/>
<dbReference type="PANTHER" id="PTHR15489">
    <property type="entry name" value="CASPASE 8 ASSOCIATED PROTEIN 2"/>
    <property type="match status" value="1"/>
</dbReference>
<feature type="compositionally biased region" description="Basic and acidic residues" evidence="2">
    <location>
        <begin position="297"/>
        <end position="314"/>
    </location>
</feature>
<proteinExistence type="predicted"/>
<dbReference type="GO" id="GO:0008625">
    <property type="term" value="P:extrinsic apoptotic signaling pathway via death domain receptors"/>
    <property type="evidence" value="ECO:0007669"/>
    <property type="project" value="TreeGrafter"/>
</dbReference>
<name>A0A3P8WP44_CYNSE</name>
<evidence type="ECO:0000256" key="2">
    <source>
        <dbReference type="SAM" id="MobiDB-lite"/>
    </source>
</evidence>
<accession>A0A3P8WP44</accession>
<dbReference type="GO" id="GO:0003714">
    <property type="term" value="F:transcription corepressor activity"/>
    <property type="evidence" value="ECO:0007669"/>
    <property type="project" value="TreeGrafter"/>
</dbReference>
<feature type="compositionally biased region" description="Basic residues" evidence="2">
    <location>
        <begin position="410"/>
        <end position="424"/>
    </location>
</feature>
<organism evidence="3 4">
    <name type="scientific">Cynoglossus semilaevis</name>
    <name type="common">Tongue sole</name>
    <dbReference type="NCBI Taxonomy" id="244447"/>
    <lineage>
        <taxon>Eukaryota</taxon>
        <taxon>Metazoa</taxon>
        <taxon>Chordata</taxon>
        <taxon>Craniata</taxon>
        <taxon>Vertebrata</taxon>
        <taxon>Euteleostomi</taxon>
        <taxon>Actinopterygii</taxon>
        <taxon>Neopterygii</taxon>
        <taxon>Teleostei</taxon>
        <taxon>Neoteleostei</taxon>
        <taxon>Acanthomorphata</taxon>
        <taxon>Carangaria</taxon>
        <taxon>Pleuronectiformes</taxon>
        <taxon>Pleuronectoidei</taxon>
        <taxon>Cynoglossidae</taxon>
        <taxon>Cynoglossinae</taxon>
        <taxon>Cynoglossus</taxon>
    </lineage>
</organism>
<feature type="region of interest" description="Disordered" evidence="2">
    <location>
        <begin position="109"/>
        <end position="659"/>
    </location>
</feature>
<feature type="compositionally biased region" description="Polar residues" evidence="2">
    <location>
        <begin position="1388"/>
        <end position="1398"/>
    </location>
</feature>
<feature type="compositionally biased region" description="Basic residues" evidence="2">
    <location>
        <begin position="850"/>
        <end position="863"/>
    </location>
</feature>
<feature type="compositionally biased region" description="Basic and acidic residues" evidence="2">
    <location>
        <begin position="383"/>
        <end position="409"/>
    </location>
</feature>
<feature type="compositionally biased region" description="Basic and acidic residues" evidence="2">
    <location>
        <begin position="870"/>
        <end position="883"/>
    </location>
</feature>
<feature type="region of interest" description="Disordered" evidence="2">
    <location>
        <begin position="1035"/>
        <end position="1088"/>
    </location>
</feature>
<dbReference type="GO" id="GO:0016605">
    <property type="term" value="C:PML body"/>
    <property type="evidence" value="ECO:0007669"/>
    <property type="project" value="TreeGrafter"/>
</dbReference>
<feature type="compositionally biased region" description="Polar residues" evidence="2">
    <location>
        <begin position="1468"/>
        <end position="1481"/>
    </location>
</feature>
<feature type="region of interest" description="Disordered" evidence="2">
    <location>
        <begin position="786"/>
        <end position="897"/>
    </location>
</feature>
<evidence type="ECO:0000256" key="1">
    <source>
        <dbReference type="SAM" id="Coils"/>
    </source>
</evidence>
<sequence length="1551" mass="171373">VKESMDLYEEFVTEEQQSKEKSYTELMSRFQAAQNQIKELHKRLEQMETQNTGLNTENFRLKKNISALLKTARQEVIRKDAEIQRLNQMSEKGHHYYNNHREKTSFNLNSKSISSNRPQPLPLPPPSSSSGPVPPSTPCPHPPPPLPPLPPQSNSCPPPLPPHPPTQNQRLLSRTESCSLNKQASSTEAQESKQASHGHSRSSSRGSCEMPSKHAGHKSSSGSSSSRNESEKHKSRHREDKYSSFRLSEHTDRRPRTTSHPDKDSHTETNRSHKKDKYSGQKNEAVSAKNKSYVNADGHHRSDRSKSPPSERSRSPSSSGNIKSSTQDKTNPKPKFEPTDSEQGAAPRSKDHHSRDPRRNSSHDGHHTSSDSKKPKKSASPQRIERSASSHKDKGERQKREEKRHEDKIRRKHKIKSSKGKPNHNTKETQETKQKASSKEPHGTEGSRVDENSPNRKLCFMETLNLTISPIKKSALSTNDTEECAPVSEELSSETTHRSCDDAKNAEEKDRCPSDSGQAPEDNMGKTDTDKGQIPQRSDNPGTLKSPKPLEGSVHQSTEDDVSNSLVSNSLDVTSEAAEVTKPVSDTCESTINLPKTNPEDDASAAPDLNMLETEQVQECVSVDSSNTDVKASTSVEHQEAERSLSVGSPTSAAILDQDRQEDFHPVASLSPRQESSACPKDECPVDADAVSSTIMSKVSSTTEEVVSPGKSCSLTVTPKKEFTPSKRHDGYAEPSSSVLVFIDEDSMMRTLSSLKGIPDVISPIKSPMRMTKRSHLHGKLGLVKSLQKDFSSPPADKKLDVNKENKSPGSPAEKRSDLLPVLSDTELEEGEILSESDEAAAASPSPANKRAKLILPVRKKTSPKSVLKSKCDERSVGSKEASETTSGSSRSPKSRFKTVCPASAKASFSTVEEVMETFKLVRSEIRKKYMKLHKTFPRRSFYGMMENFQESFLDFVNGANFCQICIQVGELKSKLKKMITSVFTKVSNNGIVKRIFEQQAVDLKQRLWDFVDVQVDYMFRDICVLLNSFCKPTRAHEDDKRPSKNEKIPGPPALHKSPKKDLQSPPSKPNHIKPAAPVPYPTGLGSRGKDIRIMHEEKDCSDDPPQKNSPQKRTIINFLPPRNVTLTPEKSNASLLDKTDFELLTEQQASSLTFNLVRDSQMGEIFKCLLQGSELLEHSNITGESTSWSLGTPRKDGDRIIGITTPNRSHPNPSFLDESCLLELPSGNKPPQSRLASEKSYSILAEDLAVSLTIPSPLKSEGHLSFLQPPRAPVMSTPDSVISAHISEDALLEGEDASEQDIHLSLDTDNSSGGSSSGLVPAERVTSFVFKPDVPMQALVMEKSNDHFILKIRPTTTALADVTLKADESLSQTLIEANPQKGDAQNHKSPVNVNCTGGQEMASPSTSSKTKPRSEEDVDAIPETERTKHDTVRKRKKHRGEPEPKRRRKTELDSPEALESTPAKDNGVSTAFSPTLSPNSLSAKNVVRKKGEVVMSWSKDEDRTILLELKTRGASRETFAALSDKLNKPSSQVTTHVCLSYTLLQKKIKN</sequence>
<evidence type="ECO:0000313" key="4">
    <source>
        <dbReference type="Proteomes" id="UP000265120"/>
    </source>
</evidence>
<feature type="compositionally biased region" description="Polar residues" evidence="2">
    <location>
        <begin position="613"/>
        <end position="636"/>
    </location>
</feature>
<feature type="compositionally biased region" description="Low complexity" evidence="2">
    <location>
        <begin position="563"/>
        <end position="573"/>
    </location>
</feature>